<dbReference type="GO" id="GO:0008615">
    <property type="term" value="P:pyridoxine biosynthetic process"/>
    <property type="evidence" value="ECO:0007669"/>
    <property type="project" value="UniProtKB-UniRule"/>
</dbReference>
<sequence>MTVAMYVDLTEIRTEYARAGLQERALNPSPIRQLERWLREAIDAKHPEPTAMTVATVDAEGQPSSRIVLLKTLDDRGLVFFTNYDSDKGHDLAQNPRACASFFWVMLERQVRVTGSVSMVPRDESEAYFRSRPRESQIGAWASRQSAVLSGREELDRIVEETRARFGEGEIPCPPNWGGYLLTPSRVEFWQGRPSRLHDRLRYTRDAQSTDAWVIERLSP</sequence>
<evidence type="ECO:0000256" key="4">
    <source>
        <dbReference type="ARBA" id="ARBA00023002"/>
    </source>
</evidence>
<feature type="binding site" evidence="6">
    <location>
        <position position="71"/>
    </location>
    <ligand>
        <name>substrate</name>
    </ligand>
</feature>
<feature type="binding site" evidence="7">
    <location>
        <begin position="66"/>
        <end position="71"/>
    </location>
    <ligand>
        <name>FMN</name>
        <dbReference type="ChEBI" id="CHEBI:58210"/>
    </ligand>
</feature>
<evidence type="ECO:0000256" key="2">
    <source>
        <dbReference type="ARBA" id="ARBA00022630"/>
    </source>
</evidence>
<dbReference type="InterPro" id="IPR000659">
    <property type="entry name" value="Pyridox_Oxase"/>
</dbReference>
<proteinExistence type="inferred from homology"/>
<evidence type="ECO:0000256" key="6">
    <source>
        <dbReference type="PIRSR" id="PIRSR000190-1"/>
    </source>
</evidence>
<feature type="binding site" evidence="6">
    <location>
        <position position="128"/>
    </location>
    <ligand>
        <name>substrate</name>
    </ligand>
</feature>
<accession>A0A0K1PUP0</accession>
<dbReference type="InterPro" id="IPR019576">
    <property type="entry name" value="Pyridoxamine_oxidase_dimer_C"/>
</dbReference>
<dbReference type="InterPro" id="IPR012349">
    <property type="entry name" value="Split_barrel_FMN-bd"/>
</dbReference>
<evidence type="ECO:0000313" key="11">
    <source>
        <dbReference type="Proteomes" id="UP000064967"/>
    </source>
</evidence>
<keyword evidence="3 7" id="KW-0288">FMN</keyword>
<dbReference type="UniPathway" id="UPA01068">
    <property type="reaction ID" value="UER00304"/>
</dbReference>
<dbReference type="PATRIC" id="fig|1391654.3.peg.3815"/>
<dbReference type="Pfam" id="PF10590">
    <property type="entry name" value="PNP_phzG_C"/>
    <property type="match status" value="1"/>
</dbReference>
<dbReference type="Proteomes" id="UP000064967">
    <property type="component" value="Chromosome"/>
</dbReference>
<dbReference type="InterPro" id="IPR019740">
    <property type="entry name" value="Pyridox_Oxase_CS"/>
</dbReference>
<dbReference type="PIRSF" id="PIRSF000190">
    <property type="entry name" value="Pyd_amn-ph_oxd"/>
    <property type="match status" value="1"/>
</dbReference>
<dbReference type="GO" id="GO:0004733">
    <property type="term" value="F:pyridoxamine phosphate oxidase activity"/>
    <property type="evidence" value="ECO:0007669"/>
    <property type="project" value="UniProtKB-UniRule"/>
</dbReference>
<dbReference type="NCBIfam" id="TIGR00558">
    <property type="entry name" value="pdxH"/>
    <property type="match status" value="1"/>
</dbReference>
<evidence type="ECO:0000259" key="8">
    <source>
        <dbReference type="Pfam" id="PF01243"/>
    </source>
</evidence>
<keyword evidence="4" id="KW-0560">Oxidoreductase</keyword>
<dbReference type="EMBL" id="CP012333">
    <property type="protein sequence ID" value="AKU97096.1"/>
    <property type="molecule type" value="Genomic_DNA"/>
</dbReference>
<dbReference type="KEGG" id="llu:AKJ09_03760"/>
<dbReference type="PANTHER" id="PTHR10851">
    <property type="entry name" value="PYRIDOXINE-5-PHOSPHATE OXIDASE"/>
    <property type="match status" value="1"/>
</dbReference>
<gene>
    <name evidence="10" type="ORF">AKJ09_03760</name>
</gene>
<evidence type="ECO:0000256" key="3">
    <source>
        <dbReference type="ARBA" id="ARBA00022643"/>
    </source>
</evidence>
<name>A0A0K1PUP0_9BACT</name>
<organism evidence="10 11">
    <name type="scientific">Labilithrix luteola</name>
    <dbReference type="NCBI Taxonomy" id="1391654"/>
    <lineage>
        <taxon>Bacteria</taxon>
        <taxon>Pseudomonadati</taxon>
        <taxon>Myxococcota</taxon>
        <taxon>Polyangia</taxon>
        <taxon>Polyangiales</taxon>
        <taxon>Labilitrichaceae</taxon>
        <taxon>Labilithrix</taxon>
    </lineage>
</organism>
<keyword evidence="2" id="KW-0285">Flavoprotein</keyword>
<evidence type="ECO:0000259" key="9">
    <source>
        <dbReference type="Pfam" id="PF10590"/>
    </source>
</evidence>
<feature type="domain" description="Pyridoxamine 5'-phosphate oxidase N-terminal" evidence="8">
    <location>
        <begin position="39"/>
        <end position="164"/>
    </location>
</feature>
<dbReference type="SUPFAM" id="SSF50475">
    <property type="entry name" value="FMN-binding split barrel"/>
    <property type="match status" value="1"/>
</dbReference>
<feature type="binding site" evidence="7">
    <location>
        <position position="200"/>
    </location>
    <ligand>
        <name>FMN</name>
        <dbReference type="ChEBI" id="CHEBI:58210"/>
    </ligand>
</feature>
<keyword evidence="11" id="KW-1185">Reference proteome</keyword>
<dbReference type="GO" id="GO:0010181">
    <property type="term" value="F:FMN binding"/>
    <property type="evidence" value="ECO:0007669"/>
    <property type="project" value="UniProtKB-UniRule"/>
</dbReference>
<dbReference type="PANTHER" id="PTHR10851:SF0">
    <property type="entry name" value="PYRIDOXINE-5'-PHOSPHATE OXIDASE"/>
    <property type="match status" value="1"/>
</dbReference>
<dbReference type="PROSITE" id="PS01064">
    <property type="entry name" value="PYRIDOX_OXIDASE"/>
    <property type="match status" value="1"/>
</dbReference>
<dbReference type="NCBIfam" id="NF004231">
    <property type="entry name" value="PRK05679.1"/>
    <property type="match status" value="1"/>
</dbReference>
<evidence type="ECO:0000256" key="7">
    <source>
        <dbReference type="PIRSR" id="PIRSR000190-2"/>
    </source>
</evidence>
<feature type="binding site" evidence="7">
    <location>
        <begin position="81"/>
        <end position="82"/>
    </location>
    <ligand>
        <name>FMN</name>
        <dbReference type="ChEBI" id="CHEBI:58210"/>
    </ligand>
</feature>
<feature type="binding site" evidence="6">
    <location>
        <begin position="196"/>
        <end position="198"/>
    </location>
    <ligand>
        <name>substrate</name>
    </ligand>
</feature>
<dbReference type="Gene3D" id="2.30.110.10">
    <property type="entry name" value="Electron Transport, Fmn-binding Protein, Chain A"/>
    <property type="match status" value="1"/>
</dbReference>
<feature type="binding site" evidence="7">
    <location>
        <position position="190"/>
    </location>
    <ligand>
        <name>FMN</name>
        <dbReference type="ChEBI" id="CHEBI:58210"/>
    </ligand>
</feature>
<evidence type="ECO:0000256" key="1">
    <source>
        <dbReference type="ARBA" id="ARBA00007301"/>
    </source>
</evidence>
<feature type="binding site" evidence="6">
    <location>
        <position position="136"/>
    </location>
    <ligand>
        <name>substrate</name>
    </ligand>
</feature>
<protein>
    <recommendedName>
        <fullName evidence="5">Pyridoxamine 5'-phosphate oxidase</fullName>
        <ecNumber evidence="5">1.4.3.5</ecNumber>
    </recommendedName>
</protein>
<evidence type="ECO:0000256" key="5">
    <source>
        <dbReference type="NCBIfam" id="TIGR00558"/>
    </source>
</evidence>
<dbReference type="RefSeq" id="WP_205633729.1">
    <property type="nucleotide sequence ID" value="NZ_CP012333.1"/>
</dbReference>
<dbReference type="STRING" id="1391654.AKJ09_03760"/>
<evidence type="ECO:0000313" key="10">
    <source>
        <dbReference type="EMBL" id="AKU97096.1"/>
    </source>
</evidence>
<feature type="binding site" evidence="6">
    <location>
        <position position="132"/>
    </location>
    <ligand>
        <name>substrate</name>
    </ligand>
</feature>
<comment type="similarity">
    <text evidence="1">Belongs to the pyridoxamine 5'-phosphate oxidase family.</text>
</comment>
<dbReference type="Pfam" id="PF01243">
    <property type="entry name" value="PNPOx_N"/>
    <property type="match status" value="1"/>
</dbReference>
<dbReference type="EC" id="1.4.3.5" evidence="5"/>
<reference evidence="10 11" key="1">
    <citation type="submission" date="2015-08" db="EMBL/GenBank/DDBJ databases">
        <authorList>
            <person name="Babu N.S."/>
            <person name="Beckwith C.J."/>
            <person name="Beseler K.G."/>
            <person name="Brison A."/>
            <person name="Carone J.V."/>
            <person name="Caskin T.P."/>
            <person name="Diamond M."/>
            <person name="Durham M.E."/>
            <person name="Foxe J.M."/>
            <person name="Go M."/>
            <person name="Henderson B.A."/>
            <person name="Jones I.B."/>
            <person name="McGettigan J.A."/>
            <person name="Micheletti S.J."/>
            <person name="Nasrallah M.E."/>
            <person name="Ortiz D."/>
            <person name="Piller C.R."/>
            <person name="Privatt S.R."/>
            <person name="Schneider S.L."/>
            <person name="Sharp S."/>
            <person name="Smith T.C."/>
            <person name="Stanton J.D."/>
            <person name="Ullery H.E."/>
            <person name="Wilson R.J."/>
            <person name="Serrano M.G."/>
            <person name="Buck G."/>
            <person name="Lee V."/>
            <person name="Wang Y."/>
            <person name="Carvalho R."/>
            <person name="Voegtly L."/>
            <person name="Shi R."/>
            <person name="Duckworth R."/>
            <person name="Johnson A."/>
            <person name="Loviza R."/>
            <person name="Walstead R."/>
            <person name="Shah Z."/>
            <person name="Kiflezghi M."/>
            <person name="Wade K."/>
            <person name="Ball S.L."/>
            <person name="Bradley K.W."/>
            <person name="Asai D.J."/>
            <person name="Bowman C.A."/>
            <person name="Russell D.A."/>
            <person name="Pope W.H."/>
            <person name="Jacobs-Sera D."/>
            <person name="Hendrix R.W."/>
            <person name="Hatfull G.F."/>
        </authorList>
    </citation>
    <scope>NUCLEOTIDE SEQUENCE [LARGE SCALE GENOMIC DNA]</scope>
    <source>
        <strain evidence="10 11">DSM 27648</strain>
    </source>
</reference>
<feature type="domain" description="Pyridoxine 5'-phosphate oxidase dimerisation C-terminal" evidence="9">
    <location>
        <begin position="177"/>
        <end position="220"/>
    </location>
</feature>
<dbReference type="AlphaFoldDB" id="A0A0K1PUP0"/>
<dbReference type="InterPro" id="IPR011576">
    <property type="entry name" value="Pyridox_Oxase_N"/>
</dbReference>
<comment type="cofactor">
    <cofactor evidence="7">
        <name>FMN</name>
        <dbReference type="ChEBI" id="CHEBI:58210"/>
    </cofactor>
    <text evidence="7">Binds 1 FMN per subunit.</text>
</comment>
<dbReference type="HAMAP" id="MF_01629">
    <property type="entry name" value="PdxH"/>
    <property type="match status" value="1"/>
</dbReference>
<feature type="binding site" evidence="7">
    <location>
        <begin position="145"/>
        <end position="146"/>
    </location>
    <ligand>
        <name>FMN</name>
        <dbReference type="ChEBI" id="CHEBI:58210"/>
    </ligand>
</feature>
<feature type="binding site" evidence="7">
    <location>
        <position position="88"/>
    </location>
    <ligand>
        <name>FMN</name>
        <dbReference type="ChEBI" id="CHEBI:58210"/>
    </ligand>
</feature>
<feature type="binding site" evidence="7">
    <location>
        <position position="110"/>
    </location>
    <ligand>
        <name>FMN</name>
        <dbReference type="ChEBI" id="CHEBI:58210"/>
    </ligand>
</feature>
<feature type="binding site" evidence="6">
    <location>
        <begin position="13"/>
        <end position="16"/>
    </location>
    <ligand>
        <name>substrate</name>
    </ligand>
</feature>